<keyword evidence="1" id="KW-1133">Transmembrane helix</keyword>
<name>A0A1I5XA99_9BACT</name>
<evidence type="ECO:0000313" key="2">
    <source>
        <dbReference type="EMBL" id="SFQ28890.1"/>
    </source>
</evidence>
<protein>
    <submittedName>
        <fullName evidence="2">Uncharacterized protein</fullName>
    </submittedName>
</protein>
<organism evidence="2 3">
    <name type="scientific">Parafilimonas terrae</name>
    <dbReference type="NCBI Taxonomy" id="1465490"/>
    <lineage>
        <taxon>Bacteria</taxon>
        <taxon>Pseudomonadati</taxon>
        <taxon>Bacteroidota</taxon>
        <taxon>Chitinophagia</taxon>
        <taxon>Chitinophagales</taxon>
        <taxon>Chitinophagaceae</taxon>
        <taxon>Parafilimonas</taxon>
    </lineage>
</organism>
<sequence length="164" mass="18918">MTKLFTQIRILIIIFIIVLLLSGITVFPLISELKFLLGIHFFEEGSIIQQWLLKVVAGLEITQKEYPFIFYGFDWLAFAHIVIAFLFIGVYQHPVRNRWIIQWAIITCICIFPLAFIAGGIRGIPFFHILIDCSFGVVGLIVLFFIQNRIKELKKYRTSGKAGH</sequence>
<dbReference type="STRING" id="1465490.SAMN05444277_10846"/>
<dbReference type="EMBL" id="FOXQ01000008">
    <property type="protein sequence ID" value="SFQ28890.1"/>
    <property type="molecule type" value="Genomic_DNA"/>
</dbReference>
<dbReference type="AlphaFoldDB" id="A0A1I5XA99"/>
<feature type="transmembrane region" description="Helical" evidence="1">
    <location>
        <begin position="68"/>
        <end position="88"/>
    </location>
</feature>
<dbReference type="OrthoDB" id="190649at2"/>
<evidence type="ECO:0000313" key="3">
    <source>
        <dbReference type="Proteomes" id="UP000199031"/>
    </source>
</evidence>
<keyword evidence="1" id="KW-0812">Transmembrane</keyword>
<proteinExistence type="predicted"/>
<feature type="transmembrane region" description="Helical" evidence="1">
    <location>
        <begin position="127"/>
        <end position="146"/>
    </location>
</feature>
<keyword evidence="1" id="KW-0472">Membrane</keyword>
<gene>
    <name evidence="2" type="ORF">SAMN05444277_10846</name>
</gene>
<dbReference type="Proteomes" id="UP000199031">
    <property type="component" value="Unassembled WGS sequence"/>
</dbReference>
<reference evidence="2 3" key="1">
    <citation type="submission" date="2016-10" db="EMBL/GenBank/DDBJ databases">
        <authorList>
            <person name="de Groot N.N."/>
        </authorList>
    </citation>
    <scope>NUCLEOTIDE SEQUENCE [LARGE SCALE GENOMIC DNA]</scope>
    <source>
        <strain evidence="2 3">DSM 28286</strain>
    </source>
</reference>
<feature type="transmembrane region" description="Helical" evidence="1">
    <location>
        <begin position="12"/>
        <end position="30"/>
    </location>
</feature>
<feature type="transmembrane region" description="Helical" evidence="1">
    <location>
        <begin position="100"/>
        <end position="121"/>
    </location>
</feature>
<keyword evidence="3" id="KW-1185">Reference proteome</keyword>
<evidence type="ECO:0000256" key="1">
    <source>
        <dbReference type="SAM" id="Phobius"/>
    </source>
</evidence>
<dbReference type="RefSeq" id="WP_090659317.1">
    <property type="nucleotide sequence ID" value="NZ_FOXQ01000008.1"/>
</dbReference>
<accession>A0A1I5XA99</accession>